<accession>A0ABV6G779</accession>
<dbReference type="RefSeq" id="WP_019951160.1">
    <property type="nucleotide sequence ID" value="NZ_JBHLVX010000060.1"/>
</dbReference>
<keyword evidence="3" id="KW-1185">Reference proteome</keyword>
<evidence type="ECO:0000256" key="1">
    <source>
        <dbReference type="SAM" id="MobiDB-lite"/>
    </source>
</evidence>
<dbReference type="EMBL" id="JBHLVX010000060">
    <property type="protein sequence ID" value="MFC0269525.1"/>
    <property type="molecule type" value="Genomic_DNA"/>
</dbReference>
<organism evidence="2 3">
    <name type="scientific">Kushneria aurantia</name>
    <dbReference type="NCBI Taxonomy" id="504092"/>
    <lineage>
        <taxon>Bacteria</taxon>
        <taxon>Pseudomonadati</taxon>
        <taxon>Pseudomonadota</taxon>
        <taxon>Gammaproteobacteria</taxon>
        <taxon>Oceanospirillales</taxon>
        <taxon>Halomonadaceae</taxon>
        <taxon>Kushneria</taxon>
    </lineage>
</organism>
<dbReference type="Pfam" id="PF13646">
    <property type="entry name" value="HEAT_2"/>
    <property type="match status" value="2"/>
</dbReference>
<evidence type="ECO:0000313" key="3">
    <source>
        <dbReference type="Proteomes" id="UP001589814"/>
    </source>
</evidence>
<sequence length="208" mass="22668">MAPLRRSAICSGTPDSRGGDNDIAAGDLYDPTPAVRRAAARGLADSPEAASSLLRCLRLEPEHSVRATLFTALEYQHNETATEGLIELLRSDSAELRSGAVAVLQTRPAEMAPHMEELLRDPDADVRIMALDVLGGMPHQQCPVWLMWLLEHESHPNVLGAALDRLMEIGDGRALPLLARLRERVGDDPCLGFVIDAVYRRIEDSSDG</sequence>
<gene>
    <name evidence="2" type="ORF">ACFFHW_16280</name>
</gene>
<reference evidence="2 3" key="1">
    <citation type="submission" date="2024-09" db="EMBL/GenBank/DDBJ databases">
        <authorList>
            <person name="Sun Q."/>
            <person name="Mori K."/>
        </authorList>
    </citation>
    <scope>NUCLEOTIDE SEQUENCE [LARGE SCALE GENOMIC DNA]</scope>
    <source>
        <strain evidence="2 3">CCM 7415</strain>
    </source>
</reference>
<dbReference type="InterPro" id="IPR016024">
    <property type="entry name" value="ARM-type_fold"/>
</dbReference>
<feature type="region of interest" description="Disordered" evidence="1">
    <location>
        <begin position="1"/>
        <end position="28"/>
    </location>
</feature>
<proteinExistence type="predicted"/>
<dbReference type="Proteomes" id="UP001589814">
    <property type="component" value="Unassembled WGS sequence"/>
</dbReference>
<protein>
    <submittedName>
        <fullName evidence="2">HEAT repeat domain-containing protein</fullName>
    </submittedName>
</protein>
<comment type="caution">
    <text evidence="2">The sequence shown here is derived from an EMBL/GenBank/DDBJ whole genome shotgun (WGS) entry which is preliminary data.</text>
</comment>
<dbReference type="SUPFAM" id="SSF48371">
    <property type="entry name" value="ARM repeat"/>
    <property type="match status" value="1"/>
</dbReference>
<dbReference type="InterPro" id="IPR011989">
    <property type="entry name" value="ARM-like"/>
</dbReference>
<name>A0ABV6G779_9GAMM</name>
<evidence type="ECO:0000313" key="2">
    <source>
        <dbReference type="EMBL" id="MFC0269525.1"/>
    </source>
</evidence>
<dbReference type="Gene3D" id="1.25.10.10">
    <property type="entry name" value="Leucine-rich Repeat Variant"/>
    <property type="match status" value="1"/>
</dbReference>